<gene>
    <name evidence="1" type="ORF">pdam_00017855</name>
</gene>
<protein>
    <submittedName>
        <fullName evidence="1">Uncharacterized protein</fullName>
    </submittedName>
</protein>
<keyword evidence="2" id="KW-1185">Reference proteome</keyword>
<organism evidence="1 2">
    <name type="scientific">Pocillopora damicornis</name>
    <name type="common">Cauliflower coral</name>
    <name type="synonym">Millepora damicornis</name>
    <dbReference type="NCBI Taxonomy" id="46731"/>
    <lineage>
        <taxon>Eukaryota</taxon>
        <taxon>Metazoa</taxon>
        <taxon>Cnidaria</taxon>
        <taxon>Anthozoa</taxon>
        <taxon>Hexacorallia</taxon>
        <taxon>Scleractinia</taxon>
        <taxon>Astrocoeniina</taxon>
        <taxon>Pocilloporidae</taxon>
        <taxon>Pocillopora</taxon>
    </lineage>
</organism>
<evidence type="ECO:0000313" key="1">
    <source>
        <dbReference type="EMBL" id="RMX39303.1"/>
    </source>
</evidence>
<dbReference type="EMBL" id="RCHS01003836">
    <property type="protein sequence ID" value="RMX39303.1"/>
    <property type="molecule type" value="Genomic_DNA"/>
</dbReference>
<sequence length="165" mass="19426">MEKPSRLLHRSKRCLQPLATISEDIGETRKSRRRENEICQDCADTRVKEYNELLYESTHCLHIKTLPEDTQLQTELRTELNLRESRLVVSKNGHSKDINFAKNLFPEFFPRDLEQGYNSHSGLWAAKLTMEEVFSGRIRSARVSEKQGLNQEASFEYWKQYQLSF</sequence>
<accession>A0A3M6TD66</accession>
<dbReference type="Proteomes" id="UP000275408">
    <property type="component" value="Unassembled WGS sequence"/>
</dbReference>
<evidence type="ECO:0000313" key="2">
    <source>
        <dbReference type="Proteomes" id="UP000275408"/>
    </source>
</evidence>
<proteinExistence type="predicted"/>
<name>A0A3M6TD66_POCDA</name>
<dbReference type="AlphaFoldDB" id="A0A3M6TD66"/>
<reference evidence="1 2" key="1">
    <citation type="journal article" date="2018" name="Sci. Rep.">
        <title>Comparative analysis of the Pocillopora damicornis genome highlights role of immune system in coral evolution.</title>
        <authorList>
            <person name="Cunning R."/>
            <person name="Bay R.A."/>
            <person name="Gillette P."/>
            <person name="Baker A.C."/>
            <person name="Traylor-Knowles N."/>
        </authorList>
    </citation>
    <scope>NUCLEOTIDE SEQUENCE [LARGE SCALE GENOMIC DNA]</scope>
    <source>
        <strain evidence="1">RSMAS</strain>
        <tissue evidence="1">Whole animal</tissue>
    </source>
</reference>
<comment type="caution">
    <text evidence="1">The sequence shown here is derived from an EMBL/GenBank/DDBJ whole genome shotgun (WGS) entry which is preliminary data.</text>
</comment>